<dbReference type="AlphaFoldDB" id="A0A9K3JAP4"/>
<accession>A0A9K3JAP4</accession>
<gene>
    <name evidence="1" type="ORF">HanXRQr2_Chr04g0181731</name>
</gene>
<comment type="caution">
    <text evidence="1">The sequence shown here is derived from an EMBL/GenBank/DDBJ whole genome shotgun (WGS) entry which is preliminary data.</text>
</comment>
<keyword evidence="2" id="KW-1185">Reference proteome</keyword>
<proteinExistence type="predicted"/>
<evidence type="ECO:0000313" key="2">
    <source>
        <dbReference type="Proteomes" id="UP000215914"/>
    </source>
</evidence>
<dbReference type="Proteomes" id="UP000215914">
    <property type="component" value="Unassembled WGS sequence"/>
</dbReference>
<dbReference type="EMBL" id="MNCJ02000319">
    <property type="protein sequence ID" value="KAF5811469.1"/>
    <property type="molecule type" value="Genomic_DNA"/>
</dbReference>
<dbReference type="Gramene" id="mRNA:HanXRQr2_Chr04g0181731">
    <property type="protein sequence ID" value="CDS:HanXRQr2_Chr04g0181731.1"/>
    <property type="gene ID" value="HanXRQr2_Chr04g0181731"/>
</dbReference>
<protein>
    <submittedName>
        <fullName evidence="1">Uncharacterized protein</fullName>
    </submittedName>
</protein>
<name>A0A9K3JAP4_HELAN</name>
<reference evidence="1" key="1">
    <citation type="journal article" date="2017" name="Nature">
        <title>The sunflower genome provides insights into oil metabolism, flowering and Asterid evolution.</title>
        <authorList>
            <person name="Badouin H."/>
            <person name="Gouzy J."/>
            <person name="Grassa C.J."/>
            <person name="Murat F."/>
            <person name="Staton S.E."/>
            <person name="Cottret L."/>
            <person name="Lelandais-Briere C."/>
            <person name="Owens G.L."/>
            <person name="Carrere S."/>
            <person name="Mayjonade B."/>
            <person name="Legrand L."/>
            <person name="Gill N."/>
            <person name="Kane N.C."/>
            <person name="Bowers J.E."/>
            <person name="Hubner S."/>
            <person name="Bellec A."/>
            <person name="Berard A."/>
            <person name="Berges H."/>
            <person name="Blanchet N."/>
            <person name="Boniface M.C."/>
            <person name="Brunel D."/>
            <person name="Catrice O."/>
            <person name="Chaidir N."/>
            <person name="Claudel C."/>
            <person name="Donnadieu C."/>
            <person name="Faraut T."/>
            <person name="Fievet G."/>
            <person name="Helmstetter N."/>
            <person name="King M."/>
            <person name="Knapp S.J."/>
            <person name="Lai Z."/>
            <person name="Le Paslier M.C."/>
            <person name="Lippi Y."/>
            <person name="Lorenzon L."/>
            <person name="Mandel J.R."/>
            <person name="Marage G."/>
            <person name="Marchand G."/>
            <person name="Marquand E."/>
            <person name="Bret-Mestries E."/>
            <person name="Morien E."/>
            <person name="Nambeesan S."/>
            <person name="Nguyen T."/>
            <person name="Pegot-Espagnet P."/>
            <person name="Pouilly N."/>
            <person name="Raftis F."/>
            <person name="Sallet E."/>
            <person name="Schiex T."/>
            <person name="Thomas J."/>
            <person name="Vandecasteele C."/>
            <person name="Vares D."/>
            <person name="Vear F."/>
            <person name="Vautrin S."/>
            <person name="Crespi M."/>
            <person name="Mangin B."/>
            <person name="Burke J.M."/>
            <person name="Salse J."/>
            <person name="Munos S."/>
            <person name="Vincourt P."/>
            <person name="Rieseberg L.H."/>
            <person name="Langlade N.B."/>
        </authorList>
    </citation>
    <scope>NUCLEOTIDE SEQUENCE</scope>
    <source>
        <tissue evidence="1">Leaves</tissue>
    </source>
</reference>
<organism evidence="1 2">
    <name type="scientific">Helianthus annuus</name>
    <name type="common">Common sunflower</name>
    <dbReference type="NCBI Taxonomy" id="4232"/>
    <lineage>
        <taxon>Eukaryota</taxon>
        <taxon>Viridiplantae</taxon>
        <taxon>Streptophyta</taxon>
        <taxon>Embryophyta</taxon>
        <taxon>Tracheophyta</taxon>
        <taxon>Spermatophyta</taxon>
        <taxon>Magnoliopsida</taxon>
        <taxon>eudicotyledons</taxon>
        <taxon>Gunneridae</taxon>
        <taxon>Pentapetalae</taxon>
        <taxon>asterids</taxon>
        <taxon>campanulids</taxon>
        <taxon>Asterales</taxon>
        <taxon>Asteraceae</taxon>
        <taxon>Asteroideae</taxon>
        <taxon>Heliantheae alliance</taxon>
        <taxon>Heliantheae</taxon>
        <taxon>Helianthus</taxon>
    </lineage>
</organism>
<sequence length="100" mass="11786">MIRFTNRLTLGTSLEHLDRTPWRSKSDNQGRWSVQLSTPKRSYPSSTRFLSSTESTSFESTRYFLPNTDHIMLLNEARFNTSRTHTDEVVFFWFCNISTI</sequence>
<reference evidence="1" key="2">
    <citation type="submission" date="2020-06" db="EMBL/GenBank/DDBJ databases">
        <title>Helianthus annuus Genome sequencing and assembly Release 2.</title>
        <authorList>
            <person name="Gouzy J."/>
            <person name="Langlade N."/>
            <person name="Munos S."/>
        </authorList>
    </citation>
    <scope>NUCLEOTIDE SEQUENCE</scope>
    <source>
        <tissue evidence="1">Leaves</tissue>
    </source>
</reference>
<evidence type="ECO:0000313" key="1">
    <source>
        <dbReference type="EMBL" id="KAF5811469.1"/>
    </source>
</evidence>